<gene>
    <name evidence="2" type="ORF">DBV15_12827</name>
</gene>
<sequence length="447" mass="50344">MKPSSDSFSRVTPRCKDVKQRVSSIDICSHCSQNRTIDKFVLLPASYILSHIDDSVTLADKIKPLKTVSSTILKFDKNEKQLDDSTSKILRCSSSKNILRASYCDDKLSKQPATFVECTTTSKVPLARVIQCSTKTNEGDGTNYCIYLGSKVKKGSSHKIIQPVTESAKKAISDKKTRVSSERALSERSIPCRKPKPEVTHCSPDSELAYPGRSDLKIDILLCPEIKDPLSQITRKNGLDPSDIPSSSKKPSRRYKRRVCSASCYQPVRPATKDVCSNFLRAKSSASDAKSSPIQICTTQKRLDDQRLQRLASEQILRTEVTRIESAKSDKASACQRSAVAYKRACLIPEKVSEDTSRLPSSQELLARYKEYIPAYQLERYETCRSKRNGLQDECIPLLLRTILKKEEQRRTLDKCIERERNIDQLGQSGTSESRNHDQTEFLLCIE</sequence>
<dbReference type="EMBL" id="QBLH01000995">
    <property type="protein sequence ID" value="TGZ53569.1"/>
    <property type="molecule type" value="Genomic_DNA"/>
</dbReference>
<organism evidence="2 3">
    <name type="scientific">Temnothorax longispinosus</name>
    <dbReference type="NCBI Taxonomy" id="300112"/>
    <lineage>
        <taxon>Eukaryota</taxon>
        <taxon>Metazoa</taxon>
        <taxon>Ecdysozoa</taxon>
        <taxon>Arthropoda</taxon>
        <taxon>Hexapoda</taxon>
        <taxon>Insecta</taxon>
        <taxon>Pterygota</taxon>
        <taxon>Neoptera</taxon>
        <taxon>Endopterygota</taxon>
        <taxon>Hymenoptera</taxon>
        <taxon>Apocrita</taxon>
        <taxon>Aculeata</taxon>
        <taxon>Formicoidea</taxon>
        <taxon>Formicidae</taxon>
        <taxon>Myrmicinae</taxon>
        <taxon>Temnothorax</taxon>
    </lineage>
</organism>
<name>A0A4S2KZA1_9HYME</name>
<dbReference type="STRING" id="300112.A0A4S2KZA1"/>
<evidence type="ECO:0000313" key="3">
    <source>
        <dbReference type="Proteomes" id="UP000310200"/>
    </source>
</evidence>
<dbReference type="Proteomes" id="UP000310200">
    <property type="component" value="Unassembled WGS sequence"/>
</dbReference>
<feature type="region of interest" description="Disordered" evidence="1">
    <location>
        <begin position="233"/>
        <end position="255"/>
    </location>
</feature>
<keyword evidence="3" id="KW-1185">Reference proteome</keyword>
<reference evidence="2 3" key="1">
    <citation type="journal article" date="2019" name="Philos. Trans. R. Soc. Lond., B, Biol. Sci.">
        <title>Ant behaviour and brain gene expression of defending hosts depend on the ecological success of the intruding social parasite.</title>
        <authorList>
            <person name="Kaur R."/>
            <person name="Stoldt M."/>
            <person name="Jongepier E."/>
            <person name="Feldmeyer B."/>
            <person name="Menzel F."/>
            <person name="Bornberg-Bauer E."/>
            <person name="Foitzik S."/>
        </authorList>
    </citation>
    <scope>NUCLEOTIDE SEQUENCE [LARGE SCALE GENOMIC DNA]</scope>
    <source>
        <tissue evidence="2">Whole body</tissue>
    </source>
</reference>
<accession>A0A4S2KZA1</accession>
<dbReference type="AlphaFoldDB" id="A0A4S2KZA1"/>
<proteinExistence type="predicted"/>
<comment type="caution">
    <text evidence="2">The sequence shown here is derived from an EMBL/GenBank/DDBJ whole genome shotgun (WGS) entry which is preliminary data.</text>
</comment>
<evidence type="ECO:0000256" key="1">
    <source>
        <dbReference type="SAM" id="MobiDB-lite"/>
    </source>
</evidence>
<evidence type="ECO:0000313" key="2">
    <source>
        <dbReference type="EMBL" id="TGZ53569.1"/>
    </source>
</evidence>
<protein>
    <submittedName>
        <fullName evidence="2">Uncharacterized protein</fullName>
    </submittedName>
</protein>